<gene>
    <name evidence="2" type="ORF">BN12_790019</name>
</gene>
<name>A0A077M853_9MICO</name>
<organism evidence="2 3">
    <name type="scientific">Nostocoides japonicum T1-X7</name>
    <dbReference type="NCBI Taxonomy" id="1194083"/>
    <lineage>
        <taxon>Bacteria</taxon>
        <taxon>Bacillati</taxon>
        <taxon>Actinomycetota</taxon>
        <taxon>Actinomycetes</taxon>
        <taxon>Micrococcales</taxon>
        <taxon>Intrasporangiaceae</taxon>
        <taxon>Nostocoides</taxon>
    </lineage>
</organism>
<evidence type="ECO:0000256" key="1">
    <source>
        <dbReference type="SAM" id="MobiDB-lite"/>
    </source>
</evidence>
<proteinExistence type="predicted"/>
<sequence>MRRGPGRWRSSTRSWSGRLVGAGGIRRTGRPSYRSRPLPWTGRRRPMAFTVHPSPERREAIRRASCAVVRLAAVPQAKAAAHRQSVIVNDLTAYTDIQAWHAVATLEGMLPPRRHPLIRQGNPRVSVPRPRGLLRGLPDGPLIVADDCSPVDEVEQGGDLVLGVLPVECFTVLEDLGGDEGVGVGEAAGDVEVHDARQRATGCLDGGDDLRHLLGALGPTLNLEPADDHDVSSAPAIPLHVPASSGEGSDRIVPTNPP</sequence>
<evidence type="ECO:0000313" key="3">
    <source>
        <dbReference type="Proteomes" id="UP000035721"/>
    </source>
</evidence>
<keyword evidence="3" id="KW-1185">Reference proteome</keyword>
<feature type="region of interest" description="Disordered" evidence="1">
    <location>
        <begin position="224"/>
        <end position="258"/>
    </location>
</feature>
<reference evidence="2 3" key="1">
    <citation type="journal article" date="2013" name="ISME J.">
        <title>A metabolic model for members of the genus Tetrasphaera involved in enhanced biological phosphorus removal.</title>
        <authorList>
            <person name="Kristiansen R."/>
            <person name="Nguyen H.T.T."/>
            <person name="Saunders A.M."/>
            <person name="Nielsen J.L."/>
            <person name="Wimmer R."/>
            <person name="Le V.Q."/>
            <person name="McIlroy S.J."/>
            <person name="Petrovski S."/>
            <person name="Seviour R.J."/>
            <person name="Calteau A."/>
            <person name="Nielsen K.L."/>
            <person name="Nielsen P.H."/>
        </authorList>
    </citation>
    <scope>NUCLEOTIDE SEQUENCE [LARGE SCALE GENOMIC DNA]</scope>
    <source>
        <strain evidence="2 3">T1-X7</strain>
    </source>
</reference>
<dbReference type="EMBL" id="CAJB01000413">
    <property type="protein sequence ID" value="CCH80190.1"/>
    <property type="molecule type" value="Genomic_DNA"/>
</dbReference>
<protein>
    <submittedName>
        <fullName evidence="2">Uncharacterized protein</fullName>
    </submittedName>
</protein>
<dbReference type="Proteomes" id="UP000035721">
    <property type="component" value="Unassembled WGS sequence"/>
</dbReference>
<evidence type="ECO:0000313" key="2">
    <source>
        <dbReference type="EMBL" id="CCH80190.1"/>
    </source>
</evidence>
<accession>A0A077M853</accession>
<comment type="caution">
    <text evidence="2">The sequence shown here is derived from an EMBL/GenBank/DDBJ whole genome shotgun (WGS) entry which is preliminary data.</text>
</comment>
<dbReference type="AlphaFoldDB" id="A0A077M853"/>